<name>A0ACB9DHT1_ARCLA</name>
<evidence type="ECO:0000313" key="2">
    <source>
        <dbReference type="Proteomes" id="UP001055879"/>
    </source>
</evidence>
<organism evidence="1 2">
    <name type="scientific">Arctium lappa</name>
    <name type="common">Greater burdock</name>
    <name type="synonym">Lappa major</name>
    <dbReference type="NCBI Taxonomy" id="4217"/>
    <lineage>
        <taxon>Eukaryota</taxon>
        <taxon>Viridiplantae</taxon>
        <taxon>Streptophyta</taxon>
        <taxon>Embryophyta</taxon>
        <taxon>Tracheophyta</taxon>
        <taxon>Spermatophyta</taxon>
        <taxon>Magnoliopsida</taxon>
        <taxon>eudicotyledons</taxon>
        <taxon>Gunneridae</taxon>
        <taxon>Pentapetalae</taxon>
        <taxon>asterids</taxon>
        <taxon>campanulids</taxon>
        <taxon>Asterales</taxon>
        <taxon>Asteraceae</taxon>
        <taxon>Carduoideae</taxon>
        <taxon>Cardueae</taxon>
        <taxon>Arctiinae</taxon>
        <taxon>Arctium</taxon>
    </lineage>
</organism>
<proteinExistence type="predicted"/>
<reference evidence="1 2" key="2">
    <citation type="journal article" date="2022" name="Mol. Ecol. Resour.">
        <title>The genomes of chicory, endive, great burdock and yacon provide insights into Asteraceae paleo-polyploidization history and plant inulin production.</title>
        <authorList>
            <person name="Fan W."/>
            <person name="Wang S."/>
            <person name="Wang H."/>
            <person name="Wang A."/>
            <person name="Jiang F."/>
            <person name="Liu H."/>
            <person name="Zhao H."/>
            <person name="Xu D."/>
            <person name="Zhang Y."/>
        </authorList>
    </citation>
    <scope>NUCLEOTIDE SEQUENCE [LARGE SCALE GENOMIC DNA]</scope>
    <source>
        <strain evidence="2">cv. Niubang</strain>
    </source>
</reference>
<keyword evidence="2" id="KW-1185">Reference proteome</keyword>
<evidence type="ECO:0000313" key="1">
    <source>
        <dbReference type="EMBL" id="KAI3746228.1"/>
    </source>
</evidence>
<comment type="caution">
    <text evidence="1">The sequence shown here is derived from an EMBL/GenBank/DDBJ whole genome shotgun (WGS) entry which is preliminary data.</text>
</comment>
<gene>
    <name evidence="1" type="ORF">L6452_08652</name>
</gene>
<dbReference type="EMBL" id="CM042049">
    <property type="protein sequence ID" value="KAI3746228.1"/>
    <property type="molecule type" value="Genomic_DNA"/>
</dbReference>
<accession>A0ACB9DHT1</accession>
<sequence length="86" mass="9581">MKELRTDSVVPMSTLWLVPQLVAVGDAEAFHFLGQVSLYYQEFPKSLKSTAAAMVSVFIGIAFYLYQNVVKVELCDSSYGELNLVL</sequence>
<dbReference type="Proteomes" id="UP001055879">
    <property type="component" value="Linkage Group LG03"/>
</dbReference>
<reference evidence="2" key="1">
    <citation type="journal article" date="2022" name="Mol. Ecol. Resour.">
        <title>The genomes of chicory, endive, great burdock and yacon provide insights into Asteraceae palaeo-polyploidization history and plant inulin production.</title>
        <authorList>
            <person name="Fan W."/>
            <person name="Wang S."/>
            <person name="Wang H."/>
            <person name="Wang A."/>
            <person name="Jiang F."/>
            <person name="Liu H."/>
            <person name="Zhao H."/>
            <person name="Xu D."/>
            <person name="Zhang Y."/>
        </authorList>
    </citation>
    <scope>NUCLEOTIDE SEQUENCE [LARGE SCALE GENOMIC DNA]</scope>
    <source>
        <strain evidence="2">cv. Niubang</strain>
    </source>
</reference>
<protein>
    <submittedName>
        <fullName evidence="1">Uncharacterized protein</fullName>
    </submittedName>
</protein>